<evidence type="ECO:0000256" key="2">
    <source>
        <dbReference type="SAM" id="SignalP"/>
    </source>
</evidence>
<feature type="region of interest" description="Disordered" evidence="1">
    <location>
        <begin position="67"/>
        <end position="102"/>
    </location>
</feature>
<feature type="compositionally biased region" description="Basic and acidic residues" evidence="1">
    <location>
        <begin position="88"/>
        <end position="97"/>
    </location>
</feature>
<dbReference type="OrthoDB" id="3770168at2759"/>
<evidence type="ECO:0000256" key="1">
    <source>
        <dbReference type="SAM" id="MobiDB-lite"/>
    </source>
</evidence>
<feature type="chain" id="PRO_5016166394" evidence="2">
    <location>
        <begin position="23"/>
        <end position="162"/>
    </location>
</feature>
<dbReference type="Proteomes" id="UP000244855">
    <property type="component" value="Unassembled WGS sequence"/>
</dbReference>
<reference evidence="3 4" key="1">
    <citation type="journal article" date="2018" name="Sci. Rep.">
        <title>Comparative genomics provides insights into the lifestyle and reveals functional heterogeneity of dark septate endophytic fungi.</title>
        <authorList>
            <person name="Knapp D.G."/>
            <person name="Nemeth J.B."/>
            <person name="Barry K."/>
            <person name="Hainaut M."/>
            <person name="Henrissat B."/>
            <person name="Johnson J."/>
            <person name="Kuo A."/>
            <person name="Lim J.H.P."/>
            <person name="Lipzen A."/>
            <person name="Nolan M."/>
            <person name="Ohm R.A."/>
            <person name="Tamas L."/>
            <person name="Grigoriev I.V."/>
            <person name="Spatafora J.W."/>
            <person name="Nagy L.G."/>
            <person name="Kovacs G.M."/>
        </authorList>
    </citation>
    <scope>NUCLEOTIDE SEQUENCE [LARGE SCALE GENOMIC DNA]</scope>
    <source>
        <strain evidence="3 4">DSE2036</strain>
    </source>
</reference>
<evidence type="ECO:0000313" key="4">
    <source>
        <dbReference type="Proteomes" id="UP000244855"/>
    </source>
</evidence>
<proteinExistence type="predicted"/>
<dbReference type="AlphaFoldDB" id="A0A2V1CYV1"/>
<name>A0A2V1CYV1_9PLEO</name>
<accession>A0A2V1CYV1</accession>
<keyword evidence="2" id="KW-0732">Signal</keyword>
<feature type="signal peptide" evidence="2">
    <location>
        <begin position="1"/>
        <end position="22"/>
    </location>
</feature>
<evidence type="ECO:0000313" key="3">
    <source>
        <dbReference type="EMBL" id="PVH90905.1"/>
    </source>
</evidence>
<dbReference type="EMBL" id="KZ806042">
    <property type="protein sequence ID" value="PVH90905.1"/>
    <property type="molecule type" value="Genomic_DNA"/>
</dbReference>
<keyword evidence="4" id="KW-1185">Reference proteome</keyword>
<dbReference type="STRING" id="97972.A0A2V1CYV1"/>
<protein>
    <submittedName>
        <fullName evidence="3">Uncharacterized protein</fullName>
    </submittedName>
</protein>
<gene>
    <name evidence="3" type="ORF">DM02DRAFT_664548</name>
</gene>
<sequence length="162" mass="18429">MRTFNAFTISSCFLILSNIISAIPTAHDKRNSESDPKDLQVNIEDWRDIAEEDCYLMLCRHHGKRVWQRSNSPAENDRHRTASGAKQEPFHANELGRRGTQQINSETVSAEEFPWASMARDPNRRDDEPDNNAALFPATLAQQGGKLKLTPHLLFLKVLTQD</sequence>
<organism evidence="3 4">
    <name type="scientific">Periconia macrospinosa</name>
    <dbReference type="NCBI Taxonomy" id="97972"/>
    <lineage>
        <taxon>Eukaryota</taxon>
        <taxon>Fungi</taxon>
        <taxon>Dikarya</taxon>
        <taxon>Ascomycota</taxon>
        <taxon>Pezizomycotina</taxon>
        <taxon>Dothideomycetes</taxon>
        <taxon>Pleosporomycetidae</taxon>
        <taxon>Pleosporales</taxon>
        <taxon>Massarineae</taxon>
        <taxon>Periconiaceae</taxon>
        <taxon>Periconia</taxon>
    </lineage>
</organism>